<dbReference type="InterPro" id="IPR016035">
    <property type="entry name" value="Acyl_Trfase/lysoPLipase"/>
</dbReference>
<evidence type="ECO:0000256" key="1">
    <source>
        <dbReference type="ARBA" id="ARBA00022801"/>
    </source>
</evidence>
<dbReference type="InterPro" id="IPR050301">
    <property type="entry name" value="NTE"/>
</dbReference>
<feature type="short sequence motif" description="DGA/G" evidence="4">
    <location>
        <begin position="150"/>
        <end position="152"/>
    </location>
</feature>
<accession>A0A1T5CZ84</accession>
<sequence length="260" mass="28641">MKVGLVLSGGGIRGIAHLGVLQALTEAGIKFCKISGTSAGSIVGSLYAQGMLPYDILQIFLKTKLYKFLRPAFTHPGLLSLDQTRSLFLEHLPHDSFEGLKIPLVIAATNFSEGKLRYFSSGKLIDVVLASCSIPGVFKPVIIEGNMYVDGGVLDNFPIEPIRKDCDFIIGSSCNHLPVVKTIANFRKLFQRAAIMSINSDMENKCQFLDVLIEPEGMGATSVFDVQKTEEIYWLSYNEALKKLNSDEKLQSLISQFQTK</sequence>
<dbReference type="PANTHER" id="PTHR14226">
    <property type="entry name" value="NEUROPATHY TARGET ESTERASE/SWISS CHEESE D.MELANOGASTER"/>
    <property type="match status" value="1"/>
</dbReference>
<evidence type="ECO:0000256" key="2">
    <source>
        <dbReference type="ARBA" id="ARBA00022963"/>
    </source>
</evidence>
<organism evidence="6 7">
    <name type="scientific">Daejeonella lutea</name>
    <dbReference type="NCBI Taxonomy" id="572036"/>
    <lineage>
        <taxon>Bacteria</taxon>
        <taxon>Pseudomonadati</taxon>
        <taxon>Bacteroidota</taxon>
        <taxon>Sphingobacteriia</taxon>
        <taxon>Sphingobacteriales</taxon>
        <taxon>Sphingobacteriaceae</taxon>
        <taxon>Daejeonella</taxon>
    </lineage>
</organism>
<feature type="short sequence motif" description="GXSXG" evidence="4">
    <location>
        <begin position="36"/>
        <end position="40"/>
    </location>
</feature>
<dbReference type="STRING" id="572036.SAMN05661099_2045"/>
<keyword evidence="7" id="KW-1185">Reference proteome</keyword>
<keyword evidence="2 4" id="KW-0442">Lipid degradation</keyword>
<dbReference type="OrthoDB" id="9770965at2"/>
<feature type="short sequence motif" description="GXGXXG" evidence="4">
    <location>
        <begin position="9"/>
        <end position="14"/>
    </location>
</feature>
<dbReference type="SUPFAM" id="SSF52151">
    <property type="entry name" value="FabD/lysophospholipase-like"/>
    <property type="match status" value="1"/>
</dbReference>
<dbReference type="CDD" id="cd07205">
    <property type="entry name" value="Pat_PNPLA6_PNPLA7_NTE1_like"/>
    <property type="match status" value="1"/>
</dbReference>
<feature type="domain" description="PNPLA" evidence="5">
    <location>
        <begin position="5"/>
        <end position="163"/>
    </location>
</feature>
<dbReference type="InterPro" id="IPR002641">
    <property type="entry name" value="PNPLA_dom"/>
</dbReference>
<protein>
    <submittedName>
        <fullName evidence="6">NTE family protein</fullName>
    </submittedName>
</protein>
<evidence type="ECO:0000256" key="4">
    <source>
        <dbReference type="PROSITE-ProRule" id="PRU01161"/>
    </source>
</evidence>
<dbReference type="EMBL" id="FUYR01000002">
    <property type="protein sequence ID" value="SKB64656.1"/>
    <property type="molecule type" value="Genomic_DNA"/>
</dbReference>
<dbReference type="GO" id="GO:0016787">
    <property type="term" value="F:hydrolase activity"/>
    <property type="evidence" value="ECO:0007669"/>
    <property type="project" value="UniProtKB-UniRule"/>
</dbReference>
<feature type="active site" description="Nucleophile" evidence="4">
    <location>
        <position position="38"/>
    </location>
</feature>
<reference evidence="7" key="1">
    <citation type="submission" date="2017-02" db="EMBL/GenBank/DDBJ databases">
        <authorList>
            <person name="Varghese N."/>
            <person name="Submissions S."/>
        </authorList>
    </citation>
    <scope>NUCLEOTIDE SEQUENCE [LARGE SCALE GENOMIC DNA]</scope>
    <source>
        <strain evidence="7">DSM 22385</strain>
    </source>
</reference>
<dbReference type="Gene3D" id="3.40.1090.10">
    <property type="entry name" value="Cytosolic phospholipase A2 catalytic domain"/>
    <property type="match status" value="2"/>
</dbReference>
<dbReference type="PANTHER" id="PTHR14226:SF78">
    <property type="entry name" value="SLR0060 PROTEIN"/>
    <property type="match status" value="1"/>
</dbReference>
<keyword evidence="3 4" id="KW-0443">Lipid metabolism</keyword>
<dbReference type="PROSITE" id="PS51635">
    <property type="entry name" value="PNPLA"/>
    <property type="match status" value="1"/>
</dbReference>
<keyword evidence="1 4" id="KW-0378">Hydrolase</keyword>
<name>A0A1T5CZ84_9SPHI</name>
<dbReference type="AlphaFoldDB" id="A0A1T5CZ84"/>
<evidence type="ECO:0000256" key="3">
    <source>
        <dbReference type="ARBA" id="ARBA00023098"/>
    </source>
</evidence>
<proteinExistence type="predicted"/>
<dbReference type="RefSeq" id="WP_079702583.1">
    <property type="nucleotide sequence ID" value="NZ_FUYR01000002.1"/>
</dbReference>
<dbReference type="Proteomes" id="UP000189981">
    <property type="component" value="Unassembled WGS sequence"/>
</dbReference>
<evidence type="ECO:0000313" key="6">
    <source>
        <dbReference type="EMBL" id="SKB64656.1"/>
    </source>
</evidence>
<evidence type="ECO:0000313" key="7">
    <source>
        <dbReference type="Proteomes" id="UP000189981"/>
    </source>
</evidence>
<gene>
    <name evidence="6" type="ORF">SAMN05661099_2045</name>
</gene>
<dbReference type="Pfam" id="PF01734">
    <property type="entry name" value="Patatin"/>
    <property type="match status" value="1"/>
</dbReference>
<dbReference type="GO" id="GO:0016042">
    <property type="term" value="P:lipid catabolic process"/>
    <property type="evidence" value="ECO:0007669"/>
    <property type="project" value="UniProtKB-UniRule"/>
</dbReference>
<evidence type="ECO:0000259" key="5">
    <source>
        <dbReference type="PROSITE" id="PS51635"/>
    </source>
</evidence>
<feature type="active site" description="Proton acceptor" evidence="4">
    <location>
        <position position="150"/>
    </location>
</feature>